<accession>A0A097CRV3</accession>
<dbReference type="GO" id="GO:0008610">
    <property type="term" value="P:lipid biosynthetic process"/>
    <property type="evidence" value="ECO:0007669"/>
    <property type="project" value="TreeGrafter"/>
</dbReference>
<dbReference type="EMBL" id="KF826639">
    <property type="protein sequence ID" value="AIS85365.1"/>
    <property type="molecule type" value="Genomic_DNA"/>
</dbReference>
<dbReference type="PANTHER" id="PTHR11487">
    <property type="entry name" value="THIOESTERASE"/>
    <property type="match status" value="1"/>
</dbReference>
<dbReference type="InterPro" id="IPR029058">
    <property type="entry name" value="AB_hydrolase_fold"/>
</dbReference>
<dbReference type="InterPro" id="IPR012223">
    <property type="entry name" value="TEII"/>
</dbReference>
<organism evidence="3">
    <name type="scientific">Verrucosispora sp. MS100047</name>
    <dbReference type="NCBI Taxonomy" id="1410949"/>
    <lineage>
        <taxon>Bacteria</taxon>
        <taxon>Bacillati</taxon>
        <taxon>Actinomycetota</taxon>
        <taxon>Actinomycetes</taxon>
        <taxon>Micromonosporales</taxon>
        <taxon>Micromonosporaceae</taxon>
        <taxon>Micromonospora</taxon>
    </lineage>
</organism>
<evidence type="ECO:0000259" key="2">
    <source>
        <dbReference type="Pfam" id="PF00975"/>
    </source>
</evidence>
<proteinExistence type="inferred from homology"/>
<evidence type="ECO:0000256" key="1">
    <source>
        <dbReference type="ARBA" id="ARBA00007169"/>
    </source>
</evidence>
<dbReference type="AlphaFoldDB" id="A0A097CRV3"/>
<feature type="domain" description="Thioesterase" evidence="2">
    <location>
        <begin position="23"/>
        <end position="239"/>
    </location>
</feature>
<evidence type="ECO:0000313" key="3">
    <source>
        <dbReference type="EMBL" id="AIS85365.1"/>
    </source>
</evidence>
<dbReference type="PANTHER" id="PTHR11487:SF0">
    <property type="entry name" value="S-ACYL FATTY ACID SYNTHASE THIOESTERASE, MEDIUM CHAIN"/>
    <property type="match status" value="1"/>
</dbReference>
<comment type="similarity">
    <text evidence="1">Belongs to the thioesterase family.</text>
</comment>
<dbReference type="Gene3D" id="3.40.50.1820">
    <property type="entry name" value="alpha/beta hydrolase"/>
    <property type="match status" value="1"/>
</dbReference>
<gene>
    <name evidence="3" type="ORF">VASRM7_127</name>
</gene>
<dbReference type="Pfam" id="PF00975">
    <property type="entry name" value="Thioesterase"/>
    <property type="match status" value="1"/>
</dbReference>
<dbReference type="SUPFAM" id="SSF53474">
    <property type="entry name" value="alpha/beta-Hydrolases"/>
    <property type="match status" value="1"/>
</dbReference>
<sequence>MTVDAARANGWLLRPVSGDPAARLFCLPYLGAGASMYHRWPRRIGEVEVCLLQPPGRENRLLEPAHQAYEPFAEDLLAAVEPLLDRPYALFAHCNSVFAAYVVALRLAAAGHRPRRFFASSMVAPDQVPFGSLLDVPADRLPEVVADLMRARGTEPSPEIVELAMEAVESDLRAYRDFGGAAPAPMPCPVTVLSWRDDRTVPPSLTTGWTRFGQDRAVSLDGDHWAFLDPSPALLRIIAEDLAG</sequence>
<reference evidence="3" key="1">
    <citation type="journal article" date="2016" name="Appl. Microbiol. Biotechnol.">
        <title>Anti-MRSA and anti-TB metabolites from marine-derived Verrucosispora sp. MS100047.</title>
        <authorList>
            <person name="Huang P."/>
            <person name="Xie F."/>
            <person name="Ren B."/>
            <person name="Wang Q."/>
            <person name="Wang J."/>
            <person name="Wang Q."/>
            <person name="Abdel-Mageed W.M."/>
            <person name="Liu M."/>
            <person name="Han J."/>
            <person name="Oyeleye A."/>
            <person name="Shen J."/>
            <person name="Song F."/>
            <person name="Dai H."/>
            <person name="Liu X."/>
            <person name="Zhang L."/>
        </authorList>
    </citation>
    <scope>NUCLEOTIDE SEQUENCE</scope>
    <source>
        <strain evidence="3">MS100047</strain>
    </source>
</reference>
<dbReference type="InterPro" id="IPR001031">
    <property type="entry name" value="Thioesterase"/>
</dbReference>
<name>A0A097CRV3_9ACTN</name>
<protein>
    <submittedName>
        <fullName evidence="3">Thioesterase involved in non-ribosomal peptide synthesis</fullName>
    </submittedName>
</protein>